<dbReference type="Pfam" id="PF05565">
    <property type="entry name" value="Sipho_Gp157"/>
    <property type="match status" value="1"/>
</dbReference>
<dbReference type="RefSeq" id="WP_206101076.1">
    <property type="nucleotide sequence ID" value="NZ_CP070969.1"/>
</dbReference>
<feature type="coiled-coil region" evidence="1">
    <location>
        <begin position="32"/>
        <end position="84"/>
    </location>
</feature>
<gene>
    <name evidence="2" type="ORF">JRJ22_19460</name>
</gene>
<keyword evidence="3" id="KW-1185">Reference proteome</keyword>
<evidence type="ECO:0000313" key="3">
    <source>
        <dbReference type="Proteomes" id="UP000663452"/>
    </source>
</evidence>
<protein>
    <submittedName>
        <fullName evidence="2">Siphovirus Gp157 family protein</fullName>
    </submittedName>
</protein>
<name>A0ABX7L7V0_9BACL</name>
<organism evidence="2 3">
    <name type="scientific">Paenibacillus tianjinensis</name>
    <dbReference type="NCBI Taxonomy" id="2810347"/>
    <lineage>
        <taxon>Bacteria</taxon>
        <taxon>Bacillati</taxon>
        <taxon>Bacillota</taxon>
        <taxon>Bacilli</taxon>
        <taxon>Bacillales</taxon>
        <taxon>Paenibacillaceae</taxon>
        <taxon>Paenibacillus</taxon>
    </lineage>
</organism>
<sequence length="173" mass="19662">MPALYTLGEQYRVFNQYVDAAWDSEDLTEDDLQSYIDTLESIEDEINSKVENITKFMKNIEGDIEAFKAEEARLARKRKYLENKHKGLKTYMQSVLEVNNIDKVNAGTFKVSIHKTNPSVGIIDEKLIPDTFKIPQEAKLDSKALLAALKKLKDGETIDGAVLVTDKKHIRIS</sequence>
<evidence type="ECO:0000256" key="1">
    <source>
        <dbReference type="SAM" id="Coils"/>
    </source>
</evidence>
<dbReference type="EMBL" id="CP070969">
    <property type="protein sequence ID" value="QSF43443.1"/>
    <property type="molecule type" value="Genomic_DNA"/>
</dbReference>
<proteinExistence type="predicted"/>
<keyword evidence="1" id="KW-0175">Coiled coil</keyword>
<evidence type="ECO:0000313" key="2">
    <source>
        <dbReference type="EMBL" id="QSF43443.1"/>
    </source>
</evidence>
<dbReference type="Proteomes" id="UP000663452">
    <property type="component" value="Chromosome"/>
</dbReference>
<accession>A0ABX7L7V0</accession>
<reference evidence="2 3" key="1">
    <citation type="submission" date="2021-02" db="EMBL/GenBank/DDBJ databases">
        <title>Paenibacillus tianjinensis sp. nov.</title>
        <authorList>
            <person name="Liu H."/>
        </authorList>
    </citation>
    <scope>NUCLEOTIDE SEQUENCE [LARGE SCALE GENOMIC DNA]</scope>
    <source>
        <strain evidence="2 3">TB2019</strain>
    </source>
</reference>
<dbReference type="InterPro" id="IPR008840">
    <property type="entry name" value="Sipho_Gp157"/>
</dbReference>